<sequence length="51" mass="5949">MEVPHDIAFEIFSWLPAKSICQFNSTCELKFWQAGGKMLRKMLQHLVPVQN</sequence>
<reference evidence="1 2" key="1">
    <citation type="journal article" date="2014" name="Am. J. Bot.">
        <title>Genome assembly and annotation for red clover (Trifolium pratense; Fabaceae).</title>
        <authorList>
            <person name="Istvanek J."/>
            <person name="Jaros M."/>
            <person name="Krenek A."/>
            <person name="Repkova J."/>
        </authorList>
    </citation>
    <scope>NUCLEOTIDE SEQUENCE [LARGE SCALE GENOMIC DNA]</scope>
    <source>
        <strain evidence="2">cv. Tatra</strain>
        <tissue evidence="1">Young leaves</tissue>
    </source>
</reference>
<proteinExistence type="predicted"/>
<dbReference type="AlphaFoldDB" id="A0A2K3KRD5"/>
<dbReference type="Proteomes" id="UP000236291">
    <property type="component" value="Unassembled WGS sequence"/>
</dbReference>
<accession>A0A2K3KRD5</accession>
<evidence type="ECO:0000313" key="2">
    <source>
        <dbReference type="Proteomes" id="UP000236291"/>
    </source>
</evidence>
<dbReference type="SUPFAM" id="SSF81383">
    <property type="entry name" value="F-box domain"/>
    <property type="match status" value="1"/>
</dbReference>
<evidence type="ECO:0000313" key="1">
    <source>
        <dbReference type="EMBL" id="PNX68844.1"/>
    </source>
</evidence>
<organism evidence="1 2">
    <name type="scientific">Trifolium pratense</name>
    <name type="common">Red clover</name>
    <dbReference type="NCBI Taxonomy" id="57577"/>
    <lineage>
        <taxon>Eukaryota</taxon>
        <taxon>Viridiplantae</taxon>
        <taxon>Streptophyta</taxon>
        <taxon>Embryophyta</taxon>
        <taxon>Tracheophyta</taxon>
        <taxon>Spermatophyta</taxon>
        <taxon>Magnoliopsida</taxon>
        <taxon>eudicotyledons</taxon>
        <taxon>Gunneridae</taxon>
        <taxon>Pentapetalae</taxon>
        <taxon>rosids</taxon>
        <taxon>fabids</taxon>
        <taxon>Fabales</taxon>
        <taxon>Fabaceae</taxon>
        <taxon>Papilionoideae</taxon>
        <taxon>50 kb inversion clade</taxon>
        <taxon>NPAAA clade</taxon>
        <taxon>Hologalegina</taxon>
        <taxon>IRL clade</taxon>
        <taxon>Trifolieae</taxon>
        <taxon>Trifolium</taxon>
    </lineage>
</organism>
<gene>
    <name evidence="1" type="ORF">L195_g056389</name>
</gene>
<dbReference type="EMBL" id="ASHM01106647">
    <property type="protein sequence ID" value="PNX68844.1"/>
    <property type="molecule type" value="Genomic_DNA"/>
</dbReference>
<reference evidence="1 2" key="2">
    <citation type="journal article" date="2017" name="Front. Plant Sci.">
        <title>Gene Classification and Mining of Molecular Markers Useful in Red Clover (Trifolium pratense) Breeding.</title>
        <authorList>
            <person name="Istvanek J."/>
            <person name="Dluhosova J."/>
            <person name="Dluhos P."/>
            <person name="Patkova L."/>
            <person name="Nedelnik J."/>
            <person name="Repkova J."/>
        </authorList>
    </citation>
    <scope>NUCLEOTIDE SEQUENCE [LARGE SCALE GENOMIC DNA]</scope>
    <source>
        <strain evidence="2">cv. Tatra</strain>
        <tissue evidence="1">Young leaves</tissue>
    </source>
</reference>
<name>A0A2K3KRD5_TRIPR</name>
<comment type="caution">
    <text evidence="1">The sequence shown here is derived from an EMBL/GenBank/DDBJ whole genome shotgun (WGS) entry which is preliminary data.</text>
</comment>
<dbReference type="InterPro" id="IPR036047">
    <property type="entry name" value="F-box-like_dom_sf"/>
</dbReference>
<evidence type="ECO:0008006" key="3">
    <source>
        <dbReference type="Google" id="ProtNLM"/>
    </source>
</evidence>
<dbReference type="Gene3D" id="1.20.1280.50">
    <property type="match status" value="1"/>
</dbReference>
<protein>
    <recommendedName>
        <fullName evidence="3">F-box domain-containing protein</fullName>
    </recommendedName>
</protein>
<feature type="non-terminal residue" evidence="1">
    <location>
        <position position="51"/>
    </location>
</feature>